<keyword evidence="2 3" id="KW-0802">TPR repeat</keyword>
<dbReference type="GO" id="GO:0006355">
    <property type="term" value="P:regulation of DNA-templated transcription"/>
    <property type="evidence" value="ECO:0007669"/>
    <property type="project" value="InterPro"/>
</dbReference>
<evidence type="ECO:0000256" key="2">
    <source>
        <dbReference type="ARBA" id="ARBA00022803"/>
    </source>
</evidence>
<dbReference type="GO" id="GO:0006368">
    <property type="term" value="P:transcription elongation by RNA polymerase II"/>
    <property type="evidence" value="ECO:0007669"/>
    <property type="project" value="TreeGrafter"/>
</dbReference>
<dbReference type="PROSITE" id="PS50293">
    <property type="entry name" value="TPR_REGION"/>
    <property type="match status" value="1"/>
</dbReference>
<evidence type="ECO:0000256" key="4">
    <source>
        <dbReference type="SAM" id="MobiDB-lite"/>
    </source>
</evidence>
<feature type="compositionally biased region" description="Acidic residues" evidence="4">
    <location>
        <begin position="953"/>
        <end position="962"/>
    </location>
</feature>
<protein>
    <submittedName>
        <fullName evidence="5">RNA polymerase-associated protein CTR9</fullName>
    </submittedName>
</protein>
<feature type="repeat" description="TPR" evidence="3">
    <location>
        <begin position="133"/>
        <end position="166"/>
    </location>
</feature>
<dbReference type="SMART" id="SM00028">
    <property type="entry name" value="TPR"/>
    <property type="match status" value="12"/>
</dbReference>
<name>A0AAW2Z4R0_9EUKA</name>
<proteinExistence type="predicted"/>
<evidence type="ECO:0000313" key="6">
    <source>
        <dbReference type="Proteomes" id="UP001431209"/>
    </source>
</evidence>
<dbReference type="Gene3D" id="1.25.40.10">
    <property type="entry name" value="Tetratricopeptide repeat domain"/>
    <property type="match status" value="4"/>
</dbReference>
<dbReference type="Pfam" id="PF00515">
    <property type="entry name" value="TPR_1"/>
    <property type="match status" value="1"/>
</dbReference>
<keyword evidence="6" id="KW-1185">Reference proteome</keyword>
<dbReference type="AlphaFoldDB" id="A0AAW2Z4R0"/>
<dbReference type="EMBL" id="JAOPGA020001029">
    <property type="protein sequence ID" value="KAL0484227.1"/>
    <property type="molecule type" value="Genomic_DNA"/>
</dbReference>
<keyword evidence="1" id="KW-0677">Repeat</keyword>
<dbReference type="Pfam" id="PF13432">
    <property type="entry name" value="TPR_16"/>
    <property type="match status" value="1"/>
</dbReference>
<accession>A0AAW2Z4R0</accession>
<dbReference type="GO" id="GO:0016593">
    <property type="term" value="C:Cdc73/Paf1 complex"/>
    <property type="evidence" value="ECO:0007669"/>
    <property type="project" value="TreeGrafter"/>
</dbReference>
<organism evidence="5 6">
    <name type="scientific">Acrasis kona</name>
    <dbReference type="NCBI Taxonomy" id="1008807"/>
    <lineage>
        <taxon>Eukaryota</taxon>
        <taxon>Discoba</taxon>
        <taxon>Heterolobosea</taxon>
        <taxon>Tetramitia</taxon>
        <taxon>Eutetramitia</taxon>
        <taxon>Acrasidae</taxon>
        <taxon>Acrasis</taxon>
    </lineage>
</organism>
<evidence type="ECO:0000313" key="5">
    <source>
        <dbReference type="EMBL" id="KAL0484227.1"/>
    </source>
</evidence>
<dbReference type="SUPFAM" id="SSF48452">
    <property type="entry name" value="TPR-like"/>
    <property type="match status" value="3"/>
</dbReference>
<gene>
    <name evidence="5" type="ORF">AKO1_004871</name>
</gene>
<feature type="region of interest" description="Disordered" evidence="4">
    <location>
        <begin position="864"/>
        <end position="888"/>
    </location>
</feature>
<feature type="compositionally biased region" description="Basic and acidic residues" evidence="4">
    <location>
        <begin position="1080"/>
        <end position="1091"/>
    </location>
</feature>
<feature type="region of interest" description="Disordered" evidence="4">
    <location>
        <begin position="915"/>
        <end position="1099"/>
    </location>
</feature>
<dbReference type="GO" id="GO:0000993">
    <property type="term" value="F:RNA polymerase II complex binding"/>
    <property type="evidence" value="ECO:0007669"/>
    <property type="project" value="TreeGrafter"/>
</dbReference>
<feature type="repeat" description="TPR" evidence="3">
    <location>
        <begin position="589"/>
        <end position="622"/>
    </location>
</feature>
<evidence type="ECO:0000256" key="3">
    <source>
        <dbReference type="PROSITE-ProRule" id="PRU00339"/>
    </source>
</evidence>
<dbReference type="InterPro" id="IPR019734">
    <property type="entry name" value="TPR_rpt"/>
</dbReference>
<dbReference type="FunFam" id="1.25.40.10:FF:000328">
    <property type="entry name" value="protein CTR9 homolog"/>
    <property type="match status" value="1"/>
</dbReference>
<dbReference type="PANTHER" id="PTHR14027:SF2">
    <property type="entry name" value="RNA POLYMERASE-ASSOCIATED PROTEIN CTR9 HOMOLOG"/>
    <property type="match status" value="1"/>
</dbReference>
<dbReference type="PROSITE" id="PS50005">
    <property type="entry name" value="TPR"/>
    <property type="match status" value="6"/>
</dbReference>
<comment type="caution">
    <text evidence="5">The sequence shown here is derived from an EMBL/GenBank/DDBJ whole genome shotgun (WGS) entry which is preliminary data.</text>
</comment>
<sequence length="1099" mass="125387">MSIQIPVRDSDEVVEVKISELPEEVDDVIGVLQAELAPLDIWIQFAIEYYKQNNEQNFEEIMNEANKIPQATIDEKYADQLDSRIRCLNILAGHYIEKSKMLKSSEKEMERDSFNTKATTLLNQAESIYHSHPSTFISRGVMYLQKSEFDRAETQFDTALVNDPKNIPAMLGRACVLYSRKEYNKSLELYKDVLKTLGSKKCPASVRLGLGLCHYQLGHVDKALACFNRVLQLSPSNVGAHIAIAIIELNRAVKLGEDVGAATEHIKKAVTSVHTAYQLDPNNSMALNHLSNHCFYRGDHEKVNKMSMSALHNTPMNEMKAESYYNLARVQHVQQSYQTAFSYYFRSSQLNKQYAPGLFGCGQLYLQKGDVDNAISSFRKVIEQDKDNYEANKILGSLYAQTKPNKPELALKHLRIAHAAFPKDEEVLIEIGQSERRDFQASLDAFLQAEVLIDKKIQNGQLEASAVPYQFYNNVACVSLKLGHVVKATHYLLKALQQVDMDESTIHDLLESKSPIHPEHATLVYNFSRILEEMKQTEKAKSLYVALAKQHPNYIECYLRLGIIHNEQGDLEKAIMWCNVASKIRPSDPTSLAIMGDIYLKHSHWSLAQKKFDQVLKLSNNDKKDIYALLAMGNMFIGGIRPDMMDPDKTDRHLQYASAQFERVLQIDKNNIYAALGLGAVLAERGYTNEAKDIFTKVRENHAIDNDSKLSAIPETWINLGHLNMVNRQYTNAAKLYENCLKKFYNFANVDVLMFLAKAEFESNKFDECEKILEKAIRLEPNRLVLWFNLAVTSHEHCLMILKDPKKNVTNSEKANRLLEASVRLFTFVSKASKADQKKEKAGTEKSFIVRMAKNYIQKVIQQTRNKANEHMESSKLEQEKTNRLKQQQLAAIEQRRELEDKMLAELEQKKKAEEEARKQRFQEQQDKLAALQEQWNDGKPDHQGSAAAAADQEQEYVDEDQAGGSTAAEKKKRKKKEKGEKTEKKKKRVKRDDSKKKRKQAEKKRAREAEDEEEAETPVDSGATSKKKRLKKKTSDEDEDDAGSDQNENPYESVRDDGVVVDAADGEEEVMFEDVNETTSKEEQSDESVKEQMVLDEE</sequence>
<evidence type="ECO:0000256" key="1">
    <source>
        <dbReference type="ARBA" id="ARBA00022737"/>
    </source>
</evidence>
<dbReference type="PANTHER" id="PTHR14027">
    <property type="entry name" value="RNA POLYMERASE-ASSOCIATED PROTEIN CTR9"/>
    <property type="match status" value="1"/>
</dbReference>
<feature type="compositionally biased region" description="Basic and acidic residues" evidence="4">
    <location>
        <begin position="915"/>
        <end position="927"/>
    </location>
</feature>
<feature type="repeat" description="TPR" evidence="3">
    <location>
        <begin position="555"/>
        <end position="588"/>
    </location>
</feature>
<feature type="repeat" description="TPR" evidence="3">
    <location>
        <begin position="750"/>
        <end position="783"/>
    </location>
</feature>
<dbReference type="InterPro" id="IPR011990">
    <property type="entry name" value="TPR-like_helical_dom_sf"/>
</dbReference>
<dbReference type="Proteomes" id="UP001431209">
    <property type="component" value="Unassembled WGS sequence"/>
</dbReference>
<feature type="compositionally biased region" description="Acidic residues" evidence="4">
    <location>
        <begin position="1065"/>
        <end position="1077"/>
    </location>
</feature>
<dbReference type="Pfam" id="PF13181">
    <property type="entry name" value="TPR_8"/>
    <property type="match status" value="2"/>
</dbReference>
<feature type="repeat" description="TPR" evidence="3">
    <location>
        <begin position="355"/>
        <end position="388"/>
    </location>
</feature>
<feature type="repeat" description="TPR" evidence="3">
    <location>
        <begin position="204"/>
        <end position="237"/>
    </location>
</feature>
<dbReference type="InterPro" id="IPR031101">
    <property type="entry name" value="Ctr9"/>
</dbReference>
<reference evidence="5 6" key="1">
    <citation type="submission" date="2024-03" db="EMBL/GenBank/DDBJ databases">
        <title>The Acrasis kona genome and developmental transcriptomes reveal deep origins of eukaryotic multicellular pathways.</title>
        <authorList>
            <person name="Sheikh S."/>
            <person name="Fu C.-J."/>
            <person name="Brown M.W."/>
            <person name="Baldauf S.L."/>
        </authorList>
    </citation>
    <scope>NUCLEOTIDE SEQUENCE [LARGE SCALE GENOMIC DNA]</scope>
    <source>
        <strain evidence="5 6">ATCC MYA-3509</strain>
    </source>
</reference>
<feature type="compositionally biased region" description="Basic and acidic residues" evidence="4">
    <location>
        <begin position="867"/>
        <end position="883"/>
    </location>
</feature>